<name>A0A061SUA6_9RHOB</name>
<dbReference type="Proteomes" id="UP000027337">
    <property type="component" value="Unassembled WGS sequence"/>
</dbReference>
<comment type="caution">
    <text evidence="1">The sequence shown here is derived from an EMBL/GenBank/DDBJ whole genome shotgun (WGS) entry which is preliminary data.</text>
</comment>
<evidence type="ECO:0000313" key="2">
    <source>
        <dbReference type="Proteomes" id="UP000027337"/>
    </source>
</evidence>
<accession>A0A061SUA6</accession>
<keyword evidence="2" id="KW-1185">Reference proteome</keyword>
<reference evidence="1 2" key="1">
    <citation type="journal article" date="2014" name="Genome Announc.">
        <title>Draft Genome Sequences of Two Isolates of the Roseobacter Group, Sulfitobacter sp. Strains 3SOLIMAR09 and 1FIGIMAR09, from Harbors of Mallorca Island (Mediterranean Sea).</title>
        <authorList>
            <person name="Mas-Llado M."/>
            <person name="Pina-Villalonga J.M."/>
            <person name="Brunet-Galmes I."/>
            <person name="Nogales B."/>
            <person name="Bosch R."/>
        </authorList>
    </citation>
    <scope>NUCLEOTIDE SEQUENCE [LARGE SCALE GENOMIC DNA]</scope>
    <source>
        <strain evidence="1 2">1FIGIMAR09</strain>
    </source>
</reference>
<dbReference type="AlphaFoldDB" id="A0A061SUA6"/>
<sequence length="154" mass="16923">MRQIGGVAAERKMHINRVAVNADITQRVPDRQPVKWRVRFHLSPSRLSLQPLNHLGDVTHIDVDPRGVLAGLCVHLRIAGDEQRQNRLYPCGAGFGRGGQHNVAIARLKRLPTGGIGDGFPVDLDRRPPRHVHCLAPSPFVAVLLPGPYGRLPA</sequence>
<evidence type="ECO:0000313" key="1">
    <source>
        <dbReference type="EMBL" id="KAJ03278.1"/>
    </source>
</evidence>
<gene>
    <name evidence="1" type="ORF">PM02_10330</name>
</gene>
<dbReference type="EMBL" id="JEMU01000007">
    <property type="protein sequence ID" value="KAJ03278.1"/>
    <property type="molecule type" value="Genomic_DNA"/>
</dbReference>
<proteinExistence type="predicted"/>
<organism evidence="1 2">
    <name type="scientific">Sulfitobacter mediterraneus</name>
    <dbReference type="NCBI Taxonomy" id="83219"/>
    <lineage>
        <taxon>Bacteria</taxon>
        <taxon>Pseudomonadati</taxon>
        <taxon>Pseudomonadota</taxon>
        <taxon>Alphaproteobacteria</taxon>
        <taxon>Rhodobacterales</taxon>
        <taxon>Roseobacteraceae</taxon>
        <taxon>Sulfitobacter</taxon>
    </lineage>
</organism>
<dbReference type="STRING" id="83219.PM02_10330"/>
<protein>
    <submittedName>
        <fullName evidence="1">Uncharacterized protein</fullName>
    </submittedName>
</protein>